<dbReference type="Pfam" id="PF01183">
    <property type="entry name" value="Glyco_hydro_25"/>
    <property type="match status" value="1"/>
</dbReference>
<dbReference type="InterPro" id="IPR002053">
    <property type="entry name" value="Glyco_hydro_25"/>
</dbReference>
<dbReference type="GO" id="GO:0009253">
    <property type="term" value="P:peptidoglycan catabolic process"/>
    <property type="evidence" value="ECO:0007669"/>
    <property type="project" value="InterPro"/>
</dbReference>
<keyword evidence="2" id="KW-0378">Hydrolase</keyword>
<comment type="caution">
    <text evidence="4">The sequence shown here is derived from an EMBL/GenBank/DDBJ whole genome shotgun (WGS) entry which is preliminary data.</text>
</comment>
<comment type="similarity">
    <text evidence="1">Belongs to the glycosyl hydrolase 25 family.</text>
</comment>
<accession>A0A4R6Z4R3</accession>
<keyword evidence="3" id="KW-0326">Glycosidase</keyword>
<evidence type="ECO:0000256" key="2">
    <source>
        <dbReference type="ARBA" id="ARBA00022801"/>
    </source>
</evidence>
<protein>
    <submittedName>
        <fullName evidence="4">Lysozyme</fullName>
    </submittedName>
</protein>
<evidence type="ECO:0000256" key="1">
    <source>
        <dbReference type="ARBA" id="ARBA00010646"/>
    </source>
</evidence>
<evidence type="ECO:0000256" key="3">
    <source>
        <dbReference type="ARBA" id="ARBA00023295"/>
    </source>
</evidence>
<dbReference type="SMART" id="SM00641">
    <property type="entry name" value="Glyco_25"/>
    <property type="match status" value="1"/>
</dbReference>
<dbReference type="PROSITE" id="PS51904">
    <property type="entry name" value="GLYCOSYL_HYDROL_F25_2"/>
    <property type="match status" value="1"/>
</dbReference>
<name>A0A4R6Z4R3_9GAMM</name>
<evidence type="ECO:0000313" key="4">
    <source>
        <dbReference type="EMBL" id="TDR46662.1"/>
    </source>
</evidence>
<keyword evidence="5" id="KW-1185">Reference proteome</keyword>
<dbReference type="GO" id="GO:0016052">
    <property type="term" value="P:carbohydrate catabolic process"/>
    <property type="evidence" value="ECO:0007669"/>
    <property type="project" value="TreeGrafter"/>
</dbReference>
<proteinExistence type="inferred from homology"/>
<dbReference type="EMBL" id="SNZH01000003">
    <property type="protein sequence ID" value="TDR46662.1"/>
    <property type="molecule type" value="Genomic_DNA"/>
</dbReference>
<dbReference type="PANTHER" id="PTHR34135:SF2">
    <property type="entry name" value="LYSOZYME"/>
    <property type="match status" value="1"/>
</dbReference>
<gene>
    <name evidence="4" type="ORF">DFR29_103198</name>
</gene>
<organism evidence="4 5">
    <name type="scientific">Tahibacter aquaticus</name>
    <dbReference type="NCBI Taxonomy" id="520092"/>
    <lineage>
        <taxon>Bacteria</taxon>
        <taxon>Pseudomonadati</taxon>
        <taxon>Pseudomonadota</taxon>
        <taxon>Gammaproteobacteria</taxon>
        <taxon>Lysobacterales</taxon>
        <taxon>Rhodanobacteraceae</taxon>
        <taxon>Tahibacter</taxon>
    </lineage>
</organism>
<dbReference type="AlphaFoldDB" id="A0A4R6Z4R3"/>
<dbReference type="Gene3D" id="3.20.20.80">
    <property type="entry name" value="Glycosidases"/>
    <property type="match status" value="1"/>
</dbReference>
<dbReference type="PANTHER" id="PTHR34135">
    <property type="entry name" value="LYSOZYME"/>
    <property type="match status" value="1"/>
</dbReference>
<dbReference type="GO" id="GO:0016998">
    <property type="term" value="P:cell wall macromolecule catabolic process"/>
    <property type="evidence" value="ECO:0007669"/>
    <property type="project" value="InterPro"/>
</dbReference>
<dbReference type="InterPro" id="IPR018077">
    <property type="entry name" value="Glyco_hydro_fam25_subgr"/>
</dbReference>
<sequence length="218" mass="23041">MAAYRGRAGVINATIDLSHHNATVDFSRLAAAGIAGVLHKASQGADYVDPLYAARRPLALQAGLRWGAYHFGDGSDATAQAAHFIAQAGAGSSDLLVLDVEQNPAGSSMSLAQAEQFVQYVQAQTGRWPGVYGSSYLRSLLGSSATSVLGQCWLWAADYAAQPTIAPLWPRWTLWQYTDGSLGPGPYSVAGVGRCDRDQYYGDLAGLKAWWDAGGVSA</sequence>
<dbReference type="InterPro" id="IPR017853">
    <property type="entry name" value="GH"/>
</dbReference>
<dbReference type="Proteomes" id="UP000295293">
    <property type="component" value="Unassembled WGS sequence"/>
</dbReference>
<dbReference type="GO" id="GO:0003796">
    <property type="term" value="F:lysozyme activity"/>
    <property type="evidence" value="ECO:0007669"/>
    <property type="project" value="InterPro"/>
</dbReference>
<dbReference type="SUPFAM" id="SSF51445">
    <property type="entry name" value="(Trans)glycosidases"/>
    <property type="match status" value="1"/>
</dbReference>
<evidence type="ECO:0000313" key="5">
    <source>
        <dbReference type="Proteomes" id="UP000295293"/>
    </source>
</evidence>
<reference evidence="4 5" key="1">
    <citation type="submission" date="2019-03" db="EMBL/GenBank/DDBJ databases">
        <title>Genomic Encyclopedia of Type Strains, Phase IV (KMG-IV): sequencing the most valuable type-strain genomes for metagenomic binning, comparative biology and taxonomic classification.</title>
        <authorList>
            <person name="Goeker M."/>
        </authorList>
    </citation>
    <scope>NUCLEOTIDE SEQUENCE [LARGE SCALE GENOMIC DNA]</scope>
    <source>
        <strain evidence="4 5">DSM 21667</strain>
    </source>
</reference>
<dbReference type="CDD" id="cd00599">
    <property type="entry name" value="GH25_muramidase"/>
    <property type="match status" value="1"/>
</dbReference>
<dbReference type="OrthoDB" id="9798192at2"/>